<proteinExistence type="predicted"/>
<evidence type="ECO:0008006" key="4">
    <source>
        <dbReference type="Google" id="ProtNLM"/>
    </source>
</evidence>
<dbReference type="Proteomes" id="UP000217216">
    <property type="component" value="Chromosome"/>
</dbReference>
<gene>
    <name evidence="2" type="ORF">A1s21155_01630</name>
</gene>
<dbReference type="AlphaFoldDB" id="A0AAC9YUA9"/>
<keyword evidence="1" id="KW-0472">Membrane</keyword>
<evidence type="ECO:0000313" key="2">
    <source>
        <dbReference type="EMBL" id="ASY12691.1"/>
    </source>
</evidence>
<evidence type="ECO:0000313" key="3">
    <source>
        <dbReference type="Proteomes" id="UP000217216"/>
    </source>
</evidence>
<feature type="transmembrane region" description="Helical" evidence="1">
    <location>
        <begin position="20"/>
        <end position="38"/>
    </location>
</feature>
<accession>A0AAC9YUA9</accession>
<keyword evidence="1" id="KW-1133">Transmembrane helix</keyword>
<dbReference type="EMBL" id="CP016770">
    <property type="protein sequence ID" value="ASY12691.1"/>
    <property type="molecule type" value="Genomic_DNA"/>
</dbReference>
<keyword evidence="1" id="KW-0812">Transmembrane</keyword>
<keyword evidence="3" id="KW-1185">Reference proteome</keyword>
<feature type="transmembrane region" description="Helical" evidence="1">
    <location>
        <begin position="44"/>
        <end position="61"/>
    </location>
</feature>
<dbReference type="InterPro" id="IPR019099">
    <property type="entry name" value="Uncharacterised_PGPGW_TM"/>
</dbReference>
<sequence>MKEKIAKSWKTLPSAVRKTLAAVIGSTLIILGSLLVVLPGPFTLPLVILGLFVLGLEYAWARRTLEKVKEQGAKFNPLKLFKK</sequence>
<dbReference type="KEGG" id="plak:A1s21155_01630"/>
<reference evidence="2 3" key="1">
    <citation type="submission" date="2016-07" db="EMBL/GenBank/DDBJ databases">
        <title>High microdiversification within the ubiquitous acI lineage of Actinobacteria.</title>
        <authorList>
            <person name="Neuenschwander S.M."/>
            <person name="Salcher M."/>
            <person name="Ghai R."/>
            <person name="Pernthaler J."/>
        </authorList>
    </citation>
    <scope>NUCLEOTIDE SEQUENCE [LARGE SCALE GENOMIC DNA]</scope>
    <source>
        <strain evidence="2">MMS-21-155</strain>
    </source>
</reference>
<organism evidence="2 3">
    <name type="scientific">Candidatus Planktophila dulcis</name>
    <dbReference type="NCBI Taxonomy" id="1884914"/>
    <lineage>
        <taxon>Bacteria</taxon>
        <taxon>Bacillati</taxon>
        <taxon>Actinomycetota</taxon>
        <taxon>Actinomycetes</taxon>
        <taxon>Candidatus Nanopelagicales</taxon>
        <taxon>Candidatus Nanopelagicaceae</taxon>
        <taxon>Candidatus Planktophila</taxon>
    </lineage>
</organism>
<protein>
    <recommendedName>
        <fullName evidence="4">Transmembrane protein (PGPGW)</fullName>
    </recommendedName>
</protein>
<name>A0AAC9YUA9_9ACTN</name>
<evidence type="ECO:0000256" key="1">
    <source>
        <dbReference type="SAM" id="Phobius"/>
    </source>
</evidence>
<dbReference type="Pfam" id="PF09656">
    <property type="entry name" value="PGPGW"/>
    <property type="match status" value="1"/>
</dbReference>